<feature type="compositionally biased region" description="Basic and acidic residues" evidence="1">
    <location>
        <begin position="1"/>
        <end position="23"/>
    </location>
</feature>
<evidence type="ECO:0000313" key="3">
    <source>
        <dbReference type="EnsemblPlants" id="KQL16779"/>
    </source>
</evidence>
<dbReference type="InterPro" id="IPR038765">
    <property type="entry name" value="Papain-like_cys_pep_sf"/>
</dbReference>
<reference evidence="4" key="1">
    <citation type="journal article" date="2012" name="Nat. Biotechnol.">
        <title>Reference genome sequence of the model plant Setaria.</title>
        <authorList>
            <person name="Bennetzen J.L."/>
            <person name="Schmutz J."/>
            <person name="Wang H."/>
            <person name="Percifield R."/>
            <person name="Hawkins J."/>
            <person name="Pontaroli A.C."/>
            <person name="Estep M."/>
            <person name="Feng L."/>
            <person name="Vaughn J.N."/>
            <person name="Grimwood J."/>
            <person name="Jenkins J."/>
            <person name="Barry K."/>
            <person name="Lindquist E."/>
            <person name="Hellsten U."/>
            <person name="Deshpande S."/>
            <person name="Wang X."/>
            <person name="Wu X."/>
            <person name="Mitros T."/>
            <person name="Triplett J."/>
            <person name="Yang X."/>
            <person name="Ye C.Y."/>
            <person name="Mauro-Herrera M."/>
            <person name="Wang L."/>
            <person name="Li P."/>
            <person name="Sharma M."/>
            <person name="Sharma R."/>
            <person name="Ronald P.C."/>
            <person name="Panaud O."/>
            <person name="Kellogg E.A."/>
            <person name="Brutnell T.P."/>
            <person name="Doust A.N."/>
            <person name="Tuskan G.A."/>
            <person name="Rokhsar D."/>
            <person name="Devos K.M."/>
        </authorList>
    </citation>
    <scope>NUCLEOTIDE SEQUENCE [LARGE SCALE GENOMIC DNA]</scope>
    <source>
        <strain evidence="4">cv. Yugu1</strain>
    </source>
</reference>
<feature type="region of interest" description="Disordered" evidence="1">
    <location>
        <begin position="302"/>
        <end position="332"/>
    </location>
</feature>
<dbReference type="SUPFAM" id="SSF54001">
    <property type="entry name" value="Cysteine proteinases"/>
    <property type="match status" value="1"/>
</dbReference>
<evidence type="ECO:0000313" key="4">
    <source>
        <dbReference type="Proteomes" id="UP000004995"/>
    </source>
</evidence>
<reference evidence="3" key="2">
    <citation type="submission" date="2018-08" db="UniProtKB">
        <authorList>
            <consortium name="EnsemblPlants"/>
        </authorList>
    </citation>
    <scope>IDENTIFICATION</scope>
    <source>
        <strain evidence="3">Yugu1</strain>
    </source>
</reference>
<accession>K3ZD19</accession>
<proteinExistence type="predicted"/>
<name>K3ZD19_SETIT</name>
<dbReference type="Proteomes" id="UP000004995">
    <property type="component" value="Unassembled WGS sequence"/>
</dbReference>
<dbReference type="EMBL" id="AGNK02002058">
    <property type="status" value="NOT_ANNOTATED_CDS"/>
    <property type="molecule type" value="Genomic_DNA"/>
</dbReference>
<feature type="domain" description="DUF8039" evidence="2">
    <location>
        <begin position="189"/>
        <end position="278"/>
    </location>
</feature>
<dbReference type="AlphaFoldDB" id="K3ZD19"/>
<protein>
    <recommendedName>
        <fullName evidence="2">DUF8039 domain-containing protein</fullName>
    </recommendedName>
</protein>
<dbReference type="OMA" id="WHKNDIF"/>
<dbReference type="PANTHER" id="PTHR33018:SF19">
    <property type="entry name" value="OS12G0558775 PROTEIN"/>
    <property type="match status" value="1"/>
</dbReference>
<dbReference type="EnsemblPlants" id="KQL16779">
    <property type="protein sequence ID" value="KQL16779"/>
    <property type="gene ID" value="SETIT_024450mg"/>
</dbReference>
<evidence type="ECO:0000256" key="1">
    <source>
        <dbReference type="SAM" id="MobiDB-lite"/>
    </source>
</evidence>
<keyword evidence="4" id="KW-1185">Reference proteome</keyword>
<sequence length="541" mass="62385">MPEAKALSEENTKKARKAAENPHHLGAGGYAAKIAKWRREEEERRIADLPDLFEGLDERSRNWVLARIPTITPDGKLVELQKKGLFMPDRERDQLTATIGTVEHSGCDRGMSSTLPWGKEFHNDQASYRKRDHYKKDLEEKMREIAKQEFMEAELIVSDGQRQAEPTMQLAHTRVVAPSSASSMANVRYPIDDIQVDTPCGLLITYGRKQNKFREVASGMVVTGHVFPKEPPPEYAWVQVVMVLDESCKIDIPIDEGIEVLGDATNQYILWHCRDIILNNASPETSRPSQDVPLLHSNVDTKQPTQSHVHEEDDLPVIDPTSPSPTSPPPQRPAIVIDFEDLHRLYHQQHLDVNLITVWCLMQRREEELMNERFKVAYLDLARISEPEHKFKMMEMEKKPIKAKAHRDEMHKVSVYIARVIRKKDHKDYIMAAYNFQDHWICIIILPKPGETVYHKQSPSSVLCGYYVCEFLRNNGMYRTNPEDMPRFNTCDAALEDKGINNICRDMARFIQREICHEDGAFFDKDGVFMVDECKGLHRWT</sequence>
<organism evidence="3 4">
    <name type="scientific">Setaria italica</name>
    <name type="common">Foxtail millet</name>
    <name type="synonym">Panicum italicum</name>
    <dbReference type="NCBI Taxonomy" id="4555"/>
    <lineage>
        <taxon>Eukaryota</taxon>
        <taxon>Viridiplantae</taxon>
        <taxon>Streptophyta</taxon>
        <taxon>Embryophyta</taxon>
        <taxon>Tracheophyta</taxon>
        <taxon>Spermatophyta</taxon>
        <taxon>Magnoliopsida</taxon>
        <taxon>Liliopsida</taxon>
        <taxon>Poales</taxon>
        <taxon>Poaceae</taxon>
        <taxon>PACMAD clade</taxon>
        <taxon>Panicoideae</taxon>
        <taxon>Panicodae</taxon>
        <taxon>Paniceae</taxon>
        <taxon>Cenchrinae</taxon>
        <taxon>Setaria</taxon>
    </lineage>
</organism>
<dbReference type="PANTHER" id="PTHR33018">
    <property type="entry name" value="OS10G0338966 PROTEIN-RELATED"/>
    <property type="match status" value="1"/>
</dbReference>
<feature type="compositionally biased region" description="Pro residues" evidence="1">
    <location>
        <begin position="322"/>
        <end position="332"/>
    </location>
</feature>
<dbReference type="InParanoid" id="K3ZD19"/>
<evidence type="ECO:0000259" key="2">
    <source>
        <dbReference type="Pfam" id="PF26133"/>
    </source>
</evidence>
<dbReference type="FunCoup" id="K3ZD19">
    <property type="interactions" value="2"/>
</dbReference>
<dbReference type="HOGENOM" id="CLU_027775_1_0_1"/>
<dbReference type="Pfam" id="PF26133">
    <property type="entry name" value="DUF8039"/>
    <property type="match status" value="1"/>
</dbReference>
<dbReference type="InterPro" id="IPR058352">
    <property type="entry name" value="DUF8039"/>
</dbReference>
<dbReference type="Gramene" id="KQL16779">
    <property type="protein sequence ID" value="KQL16779"/>
    <property type="gene ID" value="SETIT_024450mg"/>
</dbReference>
<feature type="region of interest" description="Disordered" evidence="1">
    <location>
        <begin position="1"/>
        <end position="32"/>
    </location>
</feature>